<dbReference type="Gene3D" id="1.10.489.10">
    <property type="entry name" value="Chloroperoxidase-like"/>
    <property type="match status" value="1"/>
</dbReference>
<evidence type="ECO:0000256" key="3">
    <source>
        <dbReference type="ARBA" id="ARBA00022617"/>
    </source>
</evidence>
<keyword evidence="6" id="KW-0408">Iron</keyword>
<protein>
    <submittedName>
        <fullName evidence="11">Cloroperoxidase</fullName>
    </submittedName>
</protein>
<evidence type="ECO:0000313" key="11">
    <source>
        <dbReference type="EMBL" id="KZS90602.1"/>
    </source>
</evidence>
<feature type="compositionally biased region" description="Low complexity" evidence="8">
    <location>
        <begin position="33"/>
        <end position="45"/>
    </location>
</feature>
<evidence type="ECO:0000256" key="8">
    <source>
        <dbReference type="SAM" id="MobiDB-lite"/>
    </source>
</evidence>
<evidence type="ECO:0000256" key="1">
    <source>
        <dbReference type="ARBA" id="ARBA00001970"/>
    </source>
</evidence>
<name>A0A164RJ48_9AGAM</name>
<evidence type="ECO:0000313" key="12">
    <source>
        <dbReference type="Proteomes" id="UP000076722"/>
    </source>
</evidence>
<dbReference type="Proteomes" id="UP000076722">
    <property type="component" value="Unassembled WGS sequence"/>
</dbReference>
<dbReference type="GO" id="GO:0004601">
    <property type="term" value="F:peroxidase activity"/>
    <property type="evidence" value="ECO:0007669"/>
    <property type="project" value="UniProtKB-KW"/>
</dbReference>
<dbReference type="OrthoDB" id="2542103at2759"/>
<evidence type="ECO:0000256" key="9">
    <source>
        <dbReference type="SAM" id="SignalP"/>
    </source>
</evidence>
<accession>A0A164RJ48</accession>
<evidence type="ECO:0000256" key="4">
    <source>
        <dbReference type="ARBA" id="ARBA00022723"/>
    </source>
</evidence>
<keyword evidence="9" id="KW-0732">Signal</keyword>
<dbReference type="SUPFAM" id="SSF47571">
    <property type="entry name" value="Cloroperoxidase"/>
    <property type="match status" value="1"/>
</dbReference>
<dbReference type="InterPro" id="IPR000028">
    <property type="entry name" value="Chloroperoxidase"/>
</dbReference>
<keyword evidence="4" id="KW-0479">Metal-binding</keyword>
<feature type="domain" description="Heme haloperoxidase family profile" evidence="10">
    <location>
        <begin position="64"/>
        <end position="307"/>
    </location>
</feature>
<keyword evidence="12" id="KW-1185">Reference proteome</keyword>
<comment type="cofactor">
    <cofactor evidence="1">
        <name>heme b</name>
        <dbReference type="ChEBI" id="CHEBI:60344"/>
    </cofactor>
</comment>
<comment type="similarity">
    <text evidence="7">Belongs to the chloroperoxidase family.</text>
</comment>
<sequence length="404" mass="42769">MRSLVLSVLVLGFGTVSAFPSLSSRPRSSAYANAPSSYPYTSSPSDGLPGTGAGGYLVPDPNDALHAFHPPPDGAQRGPCPGMNVLSNHGFIARDGITDFDEIVKAQQDVFNVGWDLAVFLATLAVALDGDLVTQKLSIGGDATNRTALLTSGILGSEGGLNTHNTFEADASLARNDYYTSNGDDHTFNTTLFSMMTSTVSSTSSLSSPLYDLTGISLYRAQRWNQSVAENPNFYFGPKALLLYGAATFLYELYPSDGPGGVPDKATVESFFGAVPSADGGYSAQPERIPEGWYNRKTPYTLVDVVEGILEMYLANPVLFGGNTAPGHFDAIEDDGGFFEDGRLKDGITAESLVCLLYQIALTDFTPDCTLSGGLKLPEAVLEYVLGKLNPIFGPLGCTLVTGV</sequence>
<dbReference type="PROSITE" id="PS51405">
    <property type="entry name" value="HEME_HALOPEROXIDASE"/>
    <property type="match status" value="1"/>
</dbReference>
<keyword evidence="2 11" id="KW-0575">Peroxidase</keyword>
<keyword evidence="5" id="KW-0560">Oxidoreductase</keyword>
<keyword evidence="3" id="KW-0349">Heme</keyword>
<feature type="chain" id="PRO_5007852893" evidence="9">
    <location>
        <begin position="19"/>
        <end position="404"/>
    </location>
</feature>
<dbReference type="AlphaFoldDB" id="A0A164RJ48"/>
<dbReference type="InterPro" id="IPR036851">
    <property type="entry name" value="Chloroperoxidase-like_sf"/>
</dbReference>
<dbReference type="GO" id="GO:0046872">
    <property type="term" value="F:metal ion binding"/>
    <property type="evidence" value="ECO:0007669"/>
    <property type="project" value="UniProtKB-KW"/>
</dbReference>
<evidence type="ECO:0000259" key="10">
    <source>
        <dbReference type="PROSITE" id="PS51405"/>
    </source>
</evidence>
<evidence type="ECO:0000256" key="7">
    <source>
        <dbReference type="ARBA" id="ARBA00025795"/>
    </source>
</evidence>
<reference evidence="11 12" key="1">
    <citation type="journal article" date="2016" name="Mol. Biol. Evol.">
        <title>Comparative Genomics of Early-Diverging Mushroom-Forming Fungi Provides Insights into the Origins of Lignocellulose Decay Capabilities.</title>
        <authorList>
            <person name="Nagy L.G."/>
            <person name="Riley R."/>
            <person name="Tritt A."/>
            <person name="Adam C."/>
            <person name="Daum C."/>
            <person name="Floudas D."/>
            <person name="Sun H."/>
            <person name="Yadav J.S."/>
            <person name="Pangilinan J."/>
            <person name="Larsson K.H."/>
            <person name="Matsuura K."/>
            <person name="Barry K."/>
            <person name="Labutti K."/>
            <person name="Kuo R."/>
            <person name="Ohm R.A."/>
            <person name="Bhattacharya S.S."/>
            <person name="Shirouzu T."/>
            <person name="Yoshinaga Y."/>
            <person name="Martin F.M."/>
            <person name="Grigoriev I.V."/>
            <person name="Hibbett D.S."/>
        </authorList>
    </citation>
    <scope>NUCLEOTIDE SEQUENCE [LARGE SCALE GENOMIC DNA]</scope>
    <source>
        <strain evidence="11 12">HHB9708</strain>
    </source>
</reference>
<gene>
    <name evidence="11" type="ORF">SISNIDRAFT_457463</name>
</gene>
<dbReference type="PANTHER" id="PTHR33577">
    <property type="entry name" value="STERIGMATOCYSTIN BIOSYNTHESIS PEROXIDASE STCC-RELATED"/>
    <property type="match status" value="1"/>
</dbReference>
<dbReference type="Pfam" id="PF01328">
    <property type="entry name" value="Peroxidase_2"/>
    <property type="match status" value="1"/>
</dbReference>
<evidence type="ECO:0000256" key="2">
    <source>
        <dbReference type="ARBA" id="ARBA00022559"/>
    </source>
</evidence>
<organism evidence="11 12">
    <name type="scientific">Sistotremastrum niveocremeum HHB9708</name>
    <dbReference type="NCBI Taxonomy" id="1314777"/>
    <lineage>
        <taxon>Eukaryota</taxon>
        <taxon>Fungi</taxon>
        <taxon>Dikarya</taxon>
        <taxon>Basidiomycota</taxon>
        <taxon>Agaricomycotina</taxon>
        <taxon>Agaricomycetes</taxon>
        <taxon>Sistotremastrales</taxon>
        <taxon>Sistotremastraceae</taxon>
        <taxon>Sertulicium</taxon>
        <taxon>Sertulicium niveocremeum</taxon>
    </lineage>
</organism>
<proteinExistence type="inferred from homology"/>
<dbReference type="EMBL" id="KV419420">
    <property type="protein sequence ID" value="KZS90602.1"/>
    <property type="molecule type" value="Genomic_DNA"/>
</dbReference>
<dbReference type="PANTHER" id="PTHR33577:SF15">
    <property type="entry name" value="HEME HALOPEROXIDASE FAMILY PROFILE DOMAIN-CONTAINING PROTEIN"/>
    <property type="match status" value="1"/>
</dbReference>
<feature type="signal peptide" evidence="9">
    <location>
        <begin position="1"/>
        <end position="18"/>
    </location>
</feature>
<evidence type="ECO:0000256" key="5">
    <source>
        <dbReference type="ARBA" id="ARBA00023002"/>
    </source>
</evidence>
<feature type="region of interest" description="Disordered" evidence="8">
    <location>
        <begin position="33"/>
        <end position="55"/>
    </location>
</feature>
<evidence type="ECO:0000256" key="6">
    <source>
        <dbReference type="ARBA" id="ARBA00023004"/>
    </source>
</evidence>